<dbReference type="AlphaFoldDB" id="A0A9P0Q705"/>
<dbReference type="EMBL" id="CAKOFQ010007836">
    <property type="protein sequence ID" value="CAH2008846.1"/>
    <property type="molecule type" value="Genomic_DNA"/>
</dbReference>
<dbReference type="PANTHER" id="PTHR45913:SF22">
    <property type="entry name" value="SCAN BOX DOMAIN-CONTAINING PROTEIN"/>
    <property type="match status" value="1"/>
</dbReference>
<reference evidence="1" key="1">
    <citation type="submission" date="2022-03" db="EMBL/GenBank/DDBJ databases">
        <authorList>
            <person name="Sayadi A."/>
        </authorList>
    </citation>
    <scope>NUCLEOTIDE SEQUENCE</scope>
</reference>
<sequence length="376" mass="42678">MKPSKLQDQLRRCHPDKTEKDLKYFQTLKDKFQKRPTLDRMFASTSQRNDDGLRVSYSISLLMAKSGKPHTIGEKLILPAVEEVLKTVLHKPASDIIKRIPLSNNTVERCIDEMSSETESFLCNYLQTTHFSIQLDESSLPDNAALLLAYVRFTMNQEIYEELLFARTLITDTKDRARKQCVSLIKRYFCAYLRQIPSNKKLKPKSRSMLSNNKHIYPHDKISAIVGFYIKAGDKSAAKCSHSTFNTAQQEFQIPGYSGNRDNTSGIESRIGSGAKKEYAKTTLTYMYLKLCETSQLKKTAHKKGKLATNMEYGQRYCDINASREKAKRGLEVQADSMLAQSNKKFKPALVGDNVLVPIPEIDRGRAAPRNVMAVV</sequence>
<keyword evidence="2" id="KW-1185">Reference proteome</keyword>
<dbReference type="PANTHER" id="PTHR45913">
    <property type="entry name" value="EPM2A-INTERACTING PROTEIN 1"/>
    <property type="match status" value="1"/>
</dbReference>
<organism evidence="1 2">
    <name type="scientific">Acanthoscelides obtectus</name>
    <name type="common">Bean weevil</name>
    <name type="synonym">Bruchus obtectus</name>
    <dbReference type="NCBI Taxonomy" id="200917"/>
    <lineage>
        <taxon>Eukaryota</taxon>
        <taxon>Metazoa</taxon>
        <taxon>Ecdysozoa</taxon>
        <taxon>Arthropoda</taxon>
        <taxon>Hexapoda</taxon>
        <taxon>Insecta</taxon>
        <taxon>Pterygota</taxon>
        <taxon>Neoptera</taxon>
        <taxon>Endopterygota</taxon>
        <taxon>Coleoptera</taxon>
        <taxon>Polyphaga</taxon>
        <taxon>Cucujiformia</taxon>
        <taxon>Chrysomeloidea</taxon>
        <taxon>Chrysomelidae</taxon>
        <taxon>Bruchinae</taxon>
        <taxon>Bruchini</taxon>
        <taxon>Acanthoscelides</taxon>
    </lineage>
</organism>
<comment type="caution">
    <text evidence="1">The sequence shown here is derived from an EMBL/GenBank/DDBJ whole genome shotgun (WGS) entry which is preliminary data.</text>
</comment>
<accession>A0A9P0Q705</accession>
<name>A0A9P0Q705_ACAOB</name>
<dbReference type="OrthoDB" id="6580598at2759"/>
<proteinExistence type="predicted"/>
<gene>
    <name evidence="1" type="ORF">ACAOBT_LOCUS30477</name>
</gene>
<protein>
    <submittedName>
        <fullName evidence="1">Uncharacterized protein</fullName>
    </submittedName>
</protein>
<dbReference type="Proteomes" id="UP001152888">
    <property type="component" value="Unassembled WGS sequence"/>
</dbReference>
<evidence type="ECO:0000313" key="2">
    <source>
        <dbReference type="Proteomes" id="UP001152888"/>
    </source>
</evidence>
<evidence type="ECO:0000313" key="1">
    <source>
        <dbReference type="EMBL" id="CAH2008846.1"/>
    </source>
</evidence>